<dbReference type="Gene3D" id="3.30.70.3550">
    <property type="entry name" value="Leucyl/phenylalanyl-tRNA-protein transferase, N-terminal domain"/>
    <property type="match status" value="1"/>
</dbReference>
<dbReference type="InterPro" id="IPR042221">
    <property type="entry name" value="Leu/Phe-tRNA_Trfase_N"/>
</dbReference>
<dbReference type="InterPro" id="IPR016181">
    <property type="entry name" value="Acyl_CoA_acyltransferase"/>
</dbReference>
<comment type="subcellular location">
    <subcellularLocation>
        <location evidence="4">Cytoplasm</location>
    </subcellularLocation>
</comment>
<reference evidence="5 6" key="1">
    <citation type="submission" date="2019-10" db="EMBL/GenBank/DDBJ databases">
        <title>Epibacterium sp. nov., isolated from seawater.</title>
        <authorList>
            <person name="Zhang X."/>
            <person name="Li N."/>
        </authorList>
    </citation>
    <scope>NUCLEOTIDE SEQUENCE [LARGE SCALE GENOMIC DNA]</scope>
    <source>
        <strain evidence="5 6">SM1969</strain>
    </source>
</reference>
<dbReference type="InterPro" id="IPR042203">
    <property type="entry name" value="Leu/Phe-tRNA_Trfase_C"/>
</dbReference>
<comment type="function">
    <text evidence="4">Functions in the N-end rule pathway of protein degradation where it conjugates Leu, Phe and, less efficiently, Met from aminoacyl-tRNAs to the N-termini of proteins containing an N-terminal arginine or lysine.</text>
</comment>
<dbReference type="PANTHER" id="PTHR30098:SF2">
    <property type="entry name" value="LEUCYL_PHENYLALANYL-TRNA--PROTEIN TRANSFERASE"/>
    <property type="match status" value="1"/>
</dbReference>
<keyword evidence="1 4" id="KW-0963">Cytoplasm</keyword>
<keyword evidence="2 4" id="KW-0808">Transferase</keyword>
<gene>
    <name evidence="4" type="primary">aat</name>
    <name evidence="5" type="ORF">GG681_10195</name>
</gene>
<dbReference type="InterPro" id="IPR004616">
    <property type="entry name" value="Leu/Phe-tRNA_Trfase"/>
</dbReference>
<dbReference type="Pfam" id="PF03588">
    <property type="entry name" value="Leu_Phe_trans"/>
    <property type="match status" value="1"/>
</dbReference>
<dbReference type="GO" id="GO:0030163">
    <property type="term" value="P:protein catabolic process"/>
    <property type="evidence" value="ECO:0007669"/>
    <property type="project" value="UniProtKB-UniRule"/>
</dbReference>
<evidence type="ECO:0000256" key="4">
    <source>
        <dbReference type="HAMAP-Rule" id="MF_00688"/>
    </source>
</evidence>
<dbReference type="HAMAP" id="MF_00688">
    <property type="entry name" value="Leu_Phe_trans"/>
    <property type="match status" value="1"/>
</dbReference>
<comment type="catalytic activity">
    <reaction evidence="4">
        <text>N-terminal L-arginyl-[protein] + L-leucyl-tRNA(Leu) = N-terminal L-leucyl-L-arginyl-[protein] + tRNA(Leu) + H(+)</text>
        <dbReference type="Rhea" id="RHEA:50416"/>
        <dbReference type="Rhea" id="RHEA-COMP:9613"/>
        <dbReference type="Rhea" id="RHEA-COMP:9622"/>
        <dbReference type="Rhea" id="RHEA-COMP:12672"/>
        <dbReference type="Rhea" id="RHEA-COMP:12673"/>
        <dbReference type="ChEBI" id="CHEBI:15378"/>
        <dbReference type="ChEBI" id="CHEBI:64719"/>
        <dbReference type="ChEBI" id="CHEBI:78442"/>
        <dbReference type="ChEBI" id="CHEBI:78494"/>
        <dbReference type="ChEBI" id="CHEBI:133044"/>
        <dbReference type="EC" id="2.3.2.6"/>
    </reaction>
</comment>
<dbReference type="GO" id="GO:0008914">
    <property type="term" value="F:leucyl-tRNA--protein transferase activity"/>
    <property type="evidence" value="ECO:0007669"/>
    <property type="project" value="UniProtKB-UniRule"/>
</dbReference>
<dbReference type="EMBL" id="WIXK01000004">
    <property type="protein sequence ID" value="MQY43013.1"/>
    <property type="molecule type" value="Genomic_DNA"/>
</dbReference>
<dbReference type="GO" id="GO:0005737">
    <property type="term" value="C:cytoplasm"/>
    <property type="evidence" value="ECO:0007669"/>
    <property type="project" value="UniProtKB-SubCell"/>
</dbReference>
<evidence type="ECO:0000256" key="1">
    <source>
        <dbReference type="ARBA" id="ARBA00022490"/>
    </source>
</evidence>
<organism evidence="5 6">
    <name type="scientific">Tritonibacter aquimaris</name>
    <dbReference type="NCBI Taxonomy" id="2663379"/>
    <lineage>
        <taxon>Bacteria</taxon>
        <taxon>Pseudomonadati</taxon>
        <taxon>Pseudomonadota</taxon>
        <taxon>Alphaproteobacteria</taxon>
        <taxon>Rhodobacterales</taxon>
        <taxon>Paracoccaceae</taxon>
        <taxon>Tritonibacter</taxon>
    </lineage>
</organism>
<comment type="catalytic activity">
    <reaction evidence="4">
        <text>L-phenylalanyl-tRNA(Phe) + an N-terminal L-alpha-aminoacyl-[protein] = an N-terminal L-phenylalanyl-L-alpha-aminoacyl-[protein] + tRNA(Phe)</text>
        <dbReference type="Rhea" id="RHEA:43632"/>
        <dbReference type="Rhea" id="RHEA-COMP:9668"/>
        <dbReference type="Rhea" id="RHEA-COMP:9699"/>
        <dbReference type="Rhea" id="RHEA-COMP:10636"/>
        <dbReference type="Rhea" id="RHEA-COMP:10637"/>
        <dbReference type="ChEBI" id="CHEBI:78442"/>
        <dbReference type="ChEBI" id="CHEBI:78531"/>
        <dbReference type="ChEBI" id="CHEBI:78597"/>
        <dbReference type="ChEBI" id="CHEBI:83561"/>
        <dbReference type="EC" id="2.3.2.6"/>
    </reaction>
</comment>
<accession>A0A844AQ81</accession>
<dbReference type="AlphaFoldDB" id="A0A844AQ81"/>
<comment type="similarity">
    <text evidence="4">Belongs to the L/F-transferase family.</text>
</comment>
<dbReference type="NCBIfam" id="TIGR00667">
    <property type="entry name" value="aat"/>
    <property type="match status" value="1"/>
</dbReference>
<dbReference type="RefSeq" id="WP_153547712.1">
    <property type="nucleotide sequence ID" value="NZ_WIXK01000004.1"/>
</dbReference>
<evidence type="ECO:0000256" key="2">
    <source>
        <dbReference type="ARBA" id="ARBA00022679"/>
    </source>
</evidence>
<comment type="catalytic activity">
    <reaction evidence="4">
        <text>N-terminal L-lysyl-[protein] + L-leucyl-tRNA(Leu) = N-terminal L-leucyl-L-lysyl-[protein] + tRNA(Leu) + H(+)</text>
        <dbReference type="Rhea" id="RHEA:12340"/>
        <dbReference type="Rhea" id="RHEA-COMP:9613"/>
        <dbReference type="Rhea" id="RHEA-COMP:9622"/>
        <dbReference type="Rhea" id="RHEA-COMP:12670"/>
        <dbReference type="Rhea" id="RHEA-COMP:12671"/>
        <dbReference type="ChEBI" id="CHEBI:15378"/>
        <dbReference type="ChEBI" id="CHEBI:65249"/>
        <dbReference type="ChEBI" id="CHEBI:78442"/>
        <dbReference type="ChEBI" id="CHEBI:78494"/>
        <dbReference type="ChEBI" id="CHEBI:133043"/>
        <dbReference type="EC" id="2.3.2.6"/>
    </reaction>
</comment>
<sequence>MELSADLLLHAYSIGIFPMADDRDDPEVFWVDPKRRGVFPLNQFHMSRSLARTIRRQTFDVTHNRDFANVVEGCADRPQTWINDEIFSRYNELHGRGHAHSIEIWQDQELVGGVYGVSLGGAFFGESMFSRRTDASKVALAYLMCHLQNCGFTLCDTQFLTPHLASLGAVEISRAKYQSLLKEALYVDAEFTAQPLPAAQDVLQRKTQTS</sequence>
<dbReference type="EC" id="2.3.2.6" evidence="4"/>
<dbReference type="PANTHER" id="PTHR30098">
    <property type="entry name" value="LEUCYL/PHENYLALANYL-TRNA--PROTEIN TRANSFERASE"/>
    <property type="match status" value="1"/>
</dbReference>
<protein>
    <recommendedName>
        <fullName evidence="4">Leucyl/phenylalanyl-tRNA--protein transferase</fullName>
        <ecNumber evidence="4">2.3.2.6</ecNumber>
    </recommendedName>
    <alternativeName>
        <fullName evidence="4">L/F-transferase</fullName>
    </alternativeName>
    <alternativeName>
        <fullName evidence="4">Leucyltransferase</fullName>
    </alternativeName>
    <alternativeName>
        <fullName evidence="4">Phenyalanyltransferase</fullName>
    </alternativeName>
</protein>
<keyword evidence="3 4" id="KW-0012">Acyltransferase</keyword>
<dbReference type="Gene3D" id="3.40.630.70">
    <property type="entry name" value="Leucyl/phenylalanyl-tRNA-protein transferase, C-terminal domain"/>
    <property type="match status" value="1"/>
</dbReference>
<keyword evidence="6" id="KW-1185">Reference proteome</keyword>
<evidence type="ECO:0000256" key="3">
    <source>
        <dbReference type="ARBA" id="ARBA00023315"/>
    </source>
</evidence>
<evidence type="ECO:0000313" key="5">
    <source>
        <dbReference type="EMBL" id="MQY43013.1"/>
    </source>
</evidence>
<dbReference type="FunFam" id="3.40.630.70:FF:000001">
    <property type="entry name" value="Leucyl/phenylalanyl-tRNA--protein transferase"/>
    <property type="match status" value="1"/>
</dbReference>
<comment type="caution">
    <text evidence="5">The sequence shown here is derived from an EMBL/GenBank/DDBJ whole genome shotgun (WGS) entry which is preliminary data.</text>
</comment>
<evidence type="ECO:0000313" key="6">
    <source>
        <dbReference type="Proteomes" id="UP000436694"/>
    </source>
</evidence>
<proteinExistence type="inferred from homology"/>
<name>A0A844AQ81_9RHOB</name>
<dbReference type="Proteomes" id="UP000436694">
    <property type="component" value="Unassembled WGS sequence"/>
</dbReference>
<dbReference type="SUPFAM" id="SSF55729">
    <property type="entry name" value="Acyl-CoA N-acyltransferases (Nat)"/>
    <property type="match status" value="1"/>
</dbReference>